<organism evidence="1 2">
    <name type="scientific">Xenorhabdus yunnanensis</name>
    <dbReference type="NCBI Taxonomy" id="3025878"/>
    <lineage>
        <taxon>Bacteria</taxon>
        <taxon>Pseudomonadati</taxon>
        <taxon>Pseudomonadota</taxon>
        <taxon>Gammaproteobacteria</taxon>
        <taxon>Enterobacterales</taxon>
        <taxon>Morganellaceae</taxon>
        <taxon>Xenorhabdus</taxon>
    </lineage>
</organism>
<proteinExistence type="predicted"/>
<dbReference type="EMBL" id="JAQRFI010000003">
    <property type="protein sequence ID" value="MDC9588226.1"/>
    <property type="molecule type" value="Genomic_DNA"/>
</dbReference>
<evidence type="ECO:0000313" key="1">
    <source>
        <dbReference type="EMBL" id="MDC9588226.1"/>
    </source>
</evidence>
<reference evidence="1 2" key="1">
    <citation type="submission" date="2023-02" db="EMBL/GenBank/DDBJ databases">
        <title>Entomopathogenic bacteria.</title>
        <authorList>
            <person name="Machado R.A."/>
        </authorList>
    </citation>
    <scope>NUCLEOTIDE SEQUENCE [LARGE SCALE GENOMIC DNA]</scope>
    <source>
        <strain evidence="1 2">XENO-10</strain>
    </source>
</reference>
<gene>
    <name evidence="1" type="ORF">PSI23_02570</name>
</gene>
<dbReference type="Proteomes" id="UP001217178">
    <property type="component" value="Unassembled WGS sequence"/>
</dbReference>
<protein>
    <submittedName>
        <fullName evidence="1">Uncharacterized protein</fullName>
    </submittedName>
</protein>
<accession>A0ABT5LCJ4</accession>
<name>A0ABT5LCJ4_9GAMM</name>
<keyword evidence="2" id="KW-1185">Reference proteome</keyword>
<sequence length="91" mass="10192">MDIFIKNGILALANVIELDPNGWFQGHIGASFLAGSALLKSNALSKESSHSLKARLDQQAEKYHDLLVPLVRHIMTTVFICNFLNIRISWE</sequence>
<evidence type="ECO:0000313" key="2">
    <source>
        <dbReference type="Proteomes" id="UP001217178"/>
    </source>
</evidence>
<dbReference type="RefSeq" id="WP_273553594.1">
    <property type="nucleotide sequence ID" value="NZ_JAQRFI010000003.1"/>
</dbReference>
<comment type="caution">
    <text evidence="1">The sequence shown here is derived from an EMBL/GenBank/DDBJ whole genome shotgun (WGS) entry which is preliminary data.</text>
</comment>